<keyword evidence="3" id="KW-0233">DNA recombination</keyword>
<evidence type="ECO:0000313" key="7">
    <source>
        <dbReference type="Proteomes" id="UP000606900"/>
    </source>
</evidence>
<dbReference type="Gene3D" id="1.10.150.130">
    <property type="match status" value="1"/>
</dbReference>
<evidence type="ECO:0000256" key="3">
    <source>
        <dbReference type="ARBA" id="ARBA00023172"/>
    </source>
</evidence>
<dbReference type="GO" id="GO:0003677">
    <property type="term" value="F:DNA binding"/>
    <property type="evidence" value="ECO:0007669"/>
    <property type="project" value="UniProtKB-KW"/>
</dbReference>
<dbReference type="GO" id="GO:0006310">
    <property type="term" value="P:DNA recombination"/>
    <property type="evidence" value="ECO:0007669"/>
    <property type="project" value="UniProtKB-KW"/>
</dbReference>
<dbReference type="AlphaFoldDB" id="A0A843AKS5"/>
<dbReference type="InterPro" id="IPR011010">
    <property type="entry name" value="DNA_brk_join_enz"/>
</dbReference>
<dbReference type="Pfam" id="PF00589">
    <property type="entry name" value="Phage_integrase"/>
    <property type="match status" value="1"/>
</dbReference>
<accession>A0A843AKS5</accession>
<dbReference type="InterPro" id="IPR002104">
    <property type="entry name" value="Integrase_catalytic"/>
</dbReference>
<dbReference type="SUPFAM" id="SSF56349">
    <property type="entry name" value="DNA breaking-rejoining enzymes"/>
    <property type="match status" value="1"/>
</dbReference>
<dbReference type="InterPro" id="IPR013762">
    <property type="entry name" value="Integrase-like_cat_sf"/>
</dbReference>
<dbReference type="GO" id="GO:0015074">
    <property type="term" value="P:DNA integration"/>
    <property type="evidence" value="ECO:0007669"/>
    <property type="project" value="UniProtKB-KW"/>
</dbReference>
<dbReference type="RefSeq" id="WP_276697802.1">
    <property type="nucleotide sequence ID" value="NZ_JADIIL010000003.1"/>
</dbReference>
<dbReference type="Gene3D" id="1.10.443.10">
    <property type="entry name" value="Intergrase catalytic core"/>
    <property type="match status" value="1"/>
</dbReference>
<dbReference type="CDD" id="cd00397">
    <property type="entry name" value="DNA_BRE_C"/>
    <property type="match status" value="1"/>
</dbReference>
<evidence type="ECO:0000313" key="6">
    <source>
        <dbReference type="EMBL" id="MBF4473911.1"/>
    </source>
</evidence>
<organism evidence="6 7">
    <name type="scientific">Methanobacterium formicicum</name>
    <dbReference type="NCBI Taxonomy" id="2162"/>
    <lineage>
        <taxon>Archaea</taxon>
        <taxon>Methanobacteriati</taxon>
        <taxon>Methanobacteriota</taxon>
        <taxon>Methanomada group</taxon>
        <taxon>Methanobacteria</taxon>
        <taxon>Methanobacteriales</taxon>
        <taxon>Methanobacteriaceae</taxon>
        <taxon>Methanobacterium</taxon>
    </lineage>
</organism>
<comment type="caution">
    <text evidence="6">The sequence shown here is derived from an EMBL/GenBank/DDBJ whole genome shotgun (WGS) entry which is preliminary data.</text>
</comment>
<protein>
    <submittedName>
        <fullName evidence="6">Tyrosine-type recombinase/integrase</fullName>
    </submittedName>
</protein>
<keyword evidence="2" id="KW-0238">DNA-binding</keyword>
<dbReference type="PANTHER" id="PTHR30349">
    <property type="entry name" value="PHAGE INTEGRASE-RELATED"/>
    <property type="match status" value="1"/>
</dbReference>
<reference evidence="6" key="1">
    <citation type="submission" date="2020-10" db="EMBL/GenBank/DDBJ databases">
        <title>Dehalococcoides mccartyi of a TCE/Cr reducing biochatode.</title>
        <authorList>
            <person name="Matturro B."/>
        </authorList>
    </citation>
    <scope>NUCLEOTIDE SEQUENCE</scope>
    <source>
        <strain evidence="6">Bin2</strain>
    </source>
</reference>
<sequence length="415" mass="49424">MFSTEEIYHDKLFEIFINERNITVRTIRGHAQAIKLYSNYNKMLPEKLITEAEEEQDRGVKTYRKKINGRIKGFIDYMKAEDYSPFSIKSYLNSIKAFYHHFDIITPRLRGNWKTKGKERNLSHDKLPTKEDIKRLMDVKDVRDQALILLHLSSGMGASEVRNLTWRNFLEAYENYYKPPPDRELDIPHIVYKLTKIDEKEKENKLGGIIGTWKISRVKTGMNYITFNTPESGKYILKYLKHRYNINKPIKNIEDPLFVSYFNQKITHCGYTGVFQRLNEKAGFERRSKTTTKHRQGRHFITSHVLRKTFTTILYGSGWDKLRVDWLLGHKVDDVSSAYFKIRPDVLLEDYRKSIGELSITENFEYCEVTDKDYQMAIERIEELEKHRDDYREAQQLIDELLTYKNVLEELKKRR</sequence>
<evidence type="ECO:0000256" key="1">
    <source>
        <dbReference type="ARBA" id="ARBA00022908"/>
    </source>
</evidence>
<gene>
    <name evidence="6" type="ORF">ISP06_00360</name>
</gene>
<feature type="domain" description="Tyr recombinase" evidence="5">
    <location>
        <begin position="123"/>
        <end position="352"/>
    </location>
</feature>
<dbReference type="InterPro" id="IPR010998">
    <property type="entry name" value="Integrase_recombinase_N"/>
</dbReference>
<evidence type="ECO:0000259" key="5">
    <source>
        <dbReference type="PROSITE" id="PS51898"/>
    </source>
</evidence>
<dbReference type="PANTHER" id="PTHR30349:SF41">
    <property type="entry name" value="INTEGRASE_RECOMBINASE PROTEIN MJ0367-RELATED"/>
    <property type="match status" value="1"/>
</dbReference>
<feature type="coiled-coil region" evidence="4">
    <location>
        <begin position="374"/>
        <end position="414"/>
    </location>
</feature>
<dbReference type="Proteomes" id="UP000606900">
    <property type="component" value="Unassembled WGS sequence"/>
</dbReference>
<evidence type="ECO:0000256" key="4">
    <source>
        <dbReference type="SAM" id="Coils"/>
    </source>
</evidence>
<proteinExistence type="predicted"/>
<evidence type="ECO:0000256" key="2">
    <source>
        <dbReference type="ARBA" id="ARBA00023125"/>
    </source>
</evidence>
<dbReference type="PROSITE" id="PS51898">
    <property type="entry name" value="TYR_RECOMBINASE"/>
    <property type="match status" value="1"/>
</dbReference>
<name>A0A843AKS5_METFO</name>
<keyword evidence="4" id="KW-0175">Coiled coil</keyword>
<dbReference type="EMBL" id="JADIIL010000003">
    <property type="protein sequence ID" value="MBF4473911.1"/>
    <property type="molecule type" value="Genomic_DNA"/>
</dbReference>
<keyword evidence="1" id="KW-0229">DNA integration</keyword>
<dbReference type="InterPro" id="IPR050090">
    <property type="entry name" value="Tyrosine_recombinase_XerCD"/>
</dbReference>